<dbReference type="PROSITE" id="PS50600">
    <property type="entry name" value="ULP_PROTEASE"/>
    <property type="match status" value="1"/>
</dbReference>
<evidence type="ECO:0000256" key="1">
    <source>
        <dbReference type="ARBA" id="ARBA00005234"/>
    </source>
</evidence>
<dbReference type="Pfam" id="PF02902">
    <property type="entry name" value="Peptidase_C48"/>
    <property type="match status" value="1"/>
</dbReference>
<dbReference type="Proteomes" id="UP000015104">
    <property type="component" value="Unassembled WGS sequence"/>
</dbReference>
<feature type="domain" description="Ubiquitin-like protease family profile" evidence="5">
    <location>
        <begin position="30"/>
        <end position="186"/>
    </location>
</feature>
<dbReference type="OrthoDB" id="1939479at2759"/>
<keyword evidence="3" id="KW-0378">Hydrolase</keyword>
<evidence type="ECO:0000313" key="6">
    <source>
        <dbReference type="EnsemblMetazoa" id="tetur27g00500.1"/>
    </source>
</evidence>
<name>T1KYF7_TETUR</name>
<dbReference type="EMBL" id="CAEY01000713">
    <property type="status" value="NOT_ANNOTATED_CDS"/>
    <property type="molecule type" value="Genomic_DNA"/>
</dbReference>
<dbReference type="AlphaFoldDB" id="T1KYF7"/>
<dbReference type="SUPFAM" id="SSF54001">
    <property type="entry name" value="Cysteine proteinases"/>
    <property type="match status" value="1"/>
</dbReference>
<feature type="compositionally biased region" description="Polar residues" evidence="4">
    <location>
        <begin position="249"/>
        <end position="269"/>
    </location>
</feature>
<dbReference type="Gene3D" id="3.40.395.10">
    <property type="entry name" value="Adenoviral Proteinase, Chain A"/>
    <property type="match status" value="1"/>
</dbReference>
<proteinExistence type="inferred from homology"/>
<feature type="region of interest" description="Disordered" evidence="4">
    <location>
        <begin position="249"/>
        <end position="297"/>
    </location>
</feature>
<dbReference type="GO" id="GO:0008234">
    <property type="term" value="F:cysteine-type peptidase activity"/>
    <property type="evidence" value="ECO:0007669"/>
    <property type="project" value="InterPro"/>
</dbReference>
<dbReference type="InterPro" id="IPR003653">
    <property type="entry name" value="Peptidase_C48_C"/>
</dbReference>
<sequence length="297" mass="34418">MTPRRRRLPNGTANRITKEDVAVLFRRIKGPVSDKSLNDLMNNDFVRDDVINNFFHILKIHARTSRGTKKFQYFDPLWFDVFTRNQGAFQERISEWIDEEGLGVINMFPICIKKHWIGVYYISGEGTLNLFDPLVNFLNITTLRRSKVLEYVRSFFPDYELQRTTVLRQENDRDCGVFLMLGTYKLVMKRIECPSQIDVDTVRPVIKEVLISQSLVPLEKWWSNLSQPKPIVPPSIKSALRSQKAIKTETNSINGKSEDQVNGINGSVKRSNKEVNNDTTEVLNGRKKVKKDKKKSH</sequence>
<keyword evidence="7" id="KW-1185">Reference proteome</keyword>
<dbReference type="GO" id="GO:0006508">
    <property type="term" value="P:proteolysis"/>
    <property type="evidence" value="ECO:0007669"/>
    <property type="project" value="UniProtKB-KW"/>
</dbReference>
<protein>
    <recommendedName>
        <fullName evidence="5">Ubiquitin-like protease family profile domain-containing protein</fullName>
    </recommendedName>
</protein>
<evidence type="ECO:0000256" key="3">
    <source>
        <dbReference type="ARBA" id="ARBA00022801"/>
    </source>
</evidence>
<reference evidence="7" key="1">
    <citation type="submission" date="2011-08" db="EMBL/GenBank/DDBJ databases">
        <authorList>
            <person name="Rombauts S."/>
        </authorList>
    </citation>
    <scope>NUCLEOTIDE SEQUENCE</scope>
    <source>
        <strain evidence="7">London</strain>
    </source>
</reference>
<accession>T1KYF7</accession>
<evidence type="ECO:0000313" key="7">
    <source>
        <dbReference type="Proteomes" id="UP000015104"/>
    </source>
</evidence>
<dbReference type="HOGENOM" id="CLU_937897_0_0_1"/>
<evidence type="ECO:0000256" key="2">
    <source>
        <dbReference type="ARBA" id="ARBA00022670"/>
    </source>
</evidence>
<feature type="compositionally biased region" description="Basic residues" evidence="4">
    <location>
        <begin position="285"/>
        <end position="297"/>
    </location>
</feature>
<keyword evidence="2" id="KW-0645">Protease</keyword>
<evidence type="ECO:0000259" key="5">
    <source>
        <dbReference type="PROSITE" id="PS50600"/>
    </source>
</evidence>
<evidence type="ECO:0000256" key="4">
    <source>
        <dbReference type="SAM" id="MobiDB-lite"/>
    </source>
</evidence>
<dbReference type="KEGG" id="tut:107368545"/>
<comment type="similarity">
    <text evidence="1">Belongs to the peptidase C48 family.</text>
</comment>
<organism evidence="6 7">
    <name type="scientific">Tetranychus urticae</name>
    <name type="common">Two-spotted spider mite</name>
    <dbReference type="NCBI Taxonomy" id="32264"/>
    <lineage>
        <taxon>Eukaryota</taxon>
        <taxon>Metazoa</taxon>
        <taxon>Ecdysozoa</taxon>
        <taxon>Arthropoda</taxon>
        <taxon>Chelicerata</taxon>
        <taxon>Arachnida</taxon>
        <taxon>Acari</taxon>
        <taxon>Acariformes</taxon>
        <taxon>Trombidiformes</taxon>
        <taxon>Prostigmata</taxon>
        <taxon>Eleutherengona</taxon>
        <taxon>Raphignathae</taxon>
        <taxon>Tetranychoidea</taxon>
        <taxon>Tetranychidae</taxon>
        <taxon>Tetranychus</taxon>
    </lineage>
</organism>
<dbReference type="EnsemblMetazoa" id="tetur27g00500.1">
    <property type="protein sequence ID" value="tetur27g00500.1"/>
    <property type="gene ID" value="tetur27g00500"/>
</dbReference>
<gene>
    <name evidence="6" type="primary">107368545</name>
</gene>
<reference evidence="6" key="2">
    <citation type="submission" date="2015-06" db="UniProtKB">
        <authorList>
            <consortium name="EnsemblMetazoa"/>
        </authorList>
    </citation>
    <scope>IDENTIFICATION</scope>
</reference>
<dbReference type="InterPro" id="IPR038765">
    <property type="entry name" value="Papain-like_cys_pep_sf"/>
</dbReference>